<evidence type="ECO:0000256" key="1">
    <source>
        <dbReference type="SAM" id="MobiDB-lite"/>
    </source>
</evidence>
<reference evidence="3" key="3">
    <citation type="submission" date="2018-08" db="UniProtKB">
        <authorList>
            <consortium name="EnsemblPlants"/>
        </authorList>
    </citation>
    <scope>IDENTIFICATION</scope>
    <source>
        <strain evidence="3">cv. Bd21</strain>
    </source>
</reference>
<feature type="region of interest" description="Disordered" evidence="1">
    <location>
        <begin position="11"/>
        <end position="44"/>
    </location>
</feature>
<name>A0A2K2DE88_BRADI</name>
<evidence type="ECO:0000313" key="3">
    <source>
        <dbReference type="EnsemblPlants" id="PNT72583"/>
    </source>
</evidence>
<dbReference type="Gramene" id="PNT72583">
    <property type="protein sequence ID" value="PNT72583"/>
    <property type="gene ID" value="BRADI_2g46662v3"/>
</dbReference>
<sequence length="153" mass="17631">MAGLFLAVQRPFSQQDGDPVTQPLPGTRPDRKQQDDRCGRSPHQLYGHVTPISRSRHARGITWCPHEPTVYLWIIPDLSHFCSFSSKIVLRELRPLCILLRKGEENVVQLPPEGWSILYLRDPEAAVRLSPLRTGSKLLRRQREAYPTPFRTR</sequence>
<dbReference type="EMBL" id="CM000881">
    <property type="protein sequence ID" value="PNT72583.1"/>
    <property type="molecule type" value="Genomic_DNA"/>
</dbReference>
<evidence type="ECO:0000313" key="2">
    <source>
        <dbReference type="EMBL" id="PNT72583.1"/>
    </source>
</evidence>
<evidence type="ECO:0000313" key="4">
    <source>
        <dbReference type="Proteomes" id="UP000008810"/>
    </source>
</evidence>
<keyword evidence="4" id="KW-1185">Reference proteome</keyword>
<organism evidence="2">
    <name type="scientific">Brachypodium distachyon</name>
    <name type="common">Purple false brome</name>
    <name type="synonym">Trachynia distachya</name>
    <dbReference type="NCBI Taxonomy" id="15368"/>
    <lineage>
        <taxon>Eukaryota</taxon>
        <taxon>Viridiplantae</taxon>
        <taxon>Streptophyta</taxon>
        <taxon>Embryophyta</taxon>
        <taxon>Tracheophyta</taxon>
        <taxon>Spermatophyta</taxon>
        <taxon>Magnoliopsida</taxon>
        <taxon>Liliopsida</taxon>
        <taxon>Poales</taxon>
        <taxon>Poaceae</taxon>
        <taxon>BOP clade</taxon>
        <taxon>Pooideae</taxon>
        <taxon>Stipodae</taxon>
        <taxon>Brachypodieae</taxon>
        <taxon>Brachypodium</taxon>
    </lineage>
</organism>
<proteinExistence type="predicted"/>
<protein>
    <submittedName>
        <fullName evidence="2 3">Uncharacterized protein</fullName>
    </submittedName>
</protein>
<dbReference type="InParanoid" id="A0A2K2DE88"/>
<accession>A0A2K2DE88</accession>
<dbReference type="AlphaFoldDB" id="A0A2K2DE88"/>
<dbReference type="Proteomes" id="UP000008810">
    <property type="component" value="Chromosome 2"/>
</dbReference>
<reference evidence="2" key="2">
    <citation type="submission" date="2017-06" db="EMBL/GenBank/DDBJ databases">
        <title>WGS assembly of Brachypodium distachyon.</title>
        <authorList>
            <consortium name="The International Brachypodium Initiative"/>
            <person name="Lucas S."/>
            <person name="Harmon-Smith M."/>
            <person name="Lail K."/>
            <person name="Tice H."/>
            <person name="Grimwood J."/>
            <person name="Bruce D."/>
            <person name="Barry K."/>
            <person name="Shu S."/>
            <person name="Lindquist E."/>
            <person name="Wang M."/>
            <person name="Pitluck S."/>
            <person name="Vogel J.P."/>
            <person name="Garvin D.F."/>
            <person name="Mockler T.C."/>
            <person name="Schmutz J."/>
            <person name="Rokhsar D."/>
            <person name="Bevan M.W."/>
        </authorList>
    </citation>
    <scope>NUCLEOTIDE SEQUENCE</scope>
    <source>
        <strain evidence="2">Bd21</strain>
    </source>
</reference>
<feature type="compositionally biased region" description="Basic and acidic residues" evidence="1">
    <location>
        <begin position="28"/>
        <end position="39"/>
    </location>
</feature>
<gene>
    <name evidence="2" type="ORF">BRADI_2g46662v3</name>
</gene>
<reference evidence="2 3" key="1">
    <citation type="journal article" date="2010" name="Nature">
        <title>Genome sequencing and analysis of the model grass Brachypodium distachyon.</title>
        <authorList>
            <consortium name="International Brachypodium Initiative"/>
        </authorList>
    </citation>
    <scope>NUCLEOTIDE SEQUENCE [LARGE SCALE GENOMIC DNA]</scope>
    <source>
        <strain evidence="2 3">Bd21</strain>
    </source>
</reference>
<dbReference type="EnsemblPlants" id="PNT72583">
    <property type="protein sequence ID" value="PNT72583"/>
    <property type="gene ID" value="BRADI_2g46662v3"/>
</dbReference>